<evidence type="ECO:0000313" key="1">
    <source>
        <dbReference type="EMBL" id="KAJ8001028.1"/>
    </source>
</evidence>
<keyword evidence="2" id="KW-1185">Reference proteome</keyword>
<accession>A0ACC2GC22</accession>
<sequence length="131" mass="14762">MPEWMKMLLVIVFAALTYEVTSEEIQMDMALNAVDDQYFQCQDEMLANVLEVFLVTEVKEKVDRVNEKSKEIVLTSLRTFSNNNCLLFSRPTPASTTSSTGPRGISPQQFSSNISKLVTISLAISLFTRTK</sequence>
<organism evidence="1 2">
    <name type="scientific">Dallia pectoralis</name>
    <name type="common">Alaska blackfish</name>
    <dbReference type="NCBI Taxonomy" id="75939"/>
    <lineage>
        <taxon>Eukaryota</taxon>
        <taxon>Metazoa</taxon>
        <taxon>Chordata</taxon>
        <taxon>Craniata</taxon>
        <taxon>Vertebrata</taxon>
        <taxon>Euteleostomi</taxon>
        <taxon>Actinopterygii</taxon>
        <taxon>Neopterygii</taxon>
        <taxon>Teleostei</taxon>
        <taxon>Protacanthopterygii</taxon>
        <taxon>Esociformes</taxon>
        <taxon>Umbridae</taxon>
        <taxon>Dallia</taxon>
    </lineage>
</organism>
<dbReference type="EMBL" id="CM055742">
    <property type="protein sequence ID" value="KAJ8001028.1"/>
    <property type="molecule type" value="Genomic_DNA"/>
</dbReference>
<evidence type="ECO:0000313" key="2">
    <source>
        <dbReference type="Proteomes" id="UP001157502"/>
    </source>
</evidence>
<comment type="caution">
    <text evidence="1">The sequence shown here is derived from an EMBL/GenBank/DDBJ whole genome shotgun (WGS) entry which is preliminary data.</text>
</comment>
<dbReference type="Proteomes" id="UP001157502">
    <property type="component" value="Chromosome 15"/>
</dbReference>
<proteinExistence type="predicted"/>
<reference evidence="1" key="1">
    <citation type="submission" date="2021-05" db="EMBL/GenBank/DDBJ databases">
        <authorList>
            <person name="Pan Q."/>
            <person name="Jouanno E."/>
            <person name="Zahm M."/>
            <person name="Klopp C."/>
            <person name="Cabau C."/>
            <person name="Louis A."/>
            <person name="Berthelot C."/>
            <person name="Parey E."/>
            <person name="Roest Crollius H."/>
            <person name="Montfort J."/>
            <person name="Robinson-Rechavi M."/>
            <person name="Bouchez O."/>
            <person name="Lampietro C."/>
            <person name="Lopez Roques C."/>
            <person name="Donnadieu C."/>
            <person name="Postlethwait J."/>
            <person name="Bobe J."/>
            <person name="Dillon D."/>
            <person name="Chandos A."/>
            <person name="von Hippel F."/>
            <person name="Guiguen Y."/>
        </authorList>
    </citation>
    <scope>NUCLEOTIDE SEQUENCE</scope>
    <source>
        <strain evidence="1">YG-Jan2019</strain>
    </source>
</reference>
<gene>
    <name evidence="1" type="ORF">DPEC_G00186920</name>
</gene>
<protein>
    <submittedName>
        <fullName evidence="1">Uncharacterized protein</fullName>
    </submittedName>
</protein>
<name>A0ACC2GC22_DALPE</name>